<proteinExistence type="predicted"/>
<gene>
    <name evidence="3" type="ORF">UFOVP339_19</name>
    <name evidence="4" type="ORF">UFOVP807_22</name>
</gene>
<feature type="coiled-coil region" evidence="1">
    <location>
        <begin position="100"/>
        <end position="127"/>
    </location>
</feature>
<accession>A0A6J5LYX1</accession>
<keyword evidence="2" id="KW-0472">Membrane</keyword>
<evidence type="ECO:0000256" key="1">
    <source>
        <dbReference type="SAM" id="Coils"/>
    </source>
</evidence>
<keyword evidence="2" id="KW-1133">Transmembrane helix</keyword>
<sequence length="212" mass="22714">MQPTPAAPQLEALGAKQDKIDGRVAGALVAIETNADKPPVVRAEAKLAQSYLPPASEGDKAFALARAAAMDEKAYKDQMEYGRKILDQLQKDWKKADDLAKANAAEIKRLADENKQLKLDIVRVEKEGDRKIWTITGAALVGLGGVAMAFVGIKKGAPLLVAGAFAGSIPYITESEWFTWIAASTGLVMAGLLIWVAYDKARDTVNEPNPPA</sequence>
<dbReference type="EMBL" id="LR796355">
    <property type="protein sequence ID" value="CAB4139092.1"/>
    <property type="molecule type" value="Genomic_DNA"/>
</dbReference>
<organism evidence="3">
    <name type="scientific">uncultured Caudovirales phage</name>
    <dbReference type="NCBI Taxonomy" id="2100421"/>
    <lineage>
        <taxon>Viruses</taxon>
        <taxon>Duplodnaviria</taxon>
        <taxon>Heunggongvirae</taxon>
        <taxon>Uroviricota</taxon>
        <taxon>Caudoviricetes</taxon>
        <taxon>Peduoviridae</taxon>
        <taxon>Maltschvirus</taxon>
        <taxon>Maltschvirus maltsch</taxon>
    </lineage>
</organism>
<protein>
    <recommendedName>
        <fullName evidence="5">Holin of 3TMs, for gene-transfer release</fullName>
    </recommendedName>
</protein>
<feature type="transmembrane region" description="Helical" evidence="2">
    <location>
        <begin position="132"/>
        <end position="153"/>
    </location>
</feature>
<evidence type="ECO:0000313" key="4">
    <source>
        <dbReference type="EMBL" id="CAB4163522.1"/>
    </source>
</evidence>
<evidence type="ECO:0008006" key="5">
    <source>
        <dbReference type="Google" id="ProtNLM"/>
    </source>
</evidence>
<evidence type="ECO:0000256" key="2">
    <source>
        <dbReference type="SAM" id="Phobius"/>
    </source>
</evidence>
<name>A0A6J5LYX1_9CAUD</name>
<feature type="transmembrane region" description="Helical" evidence="2">
    <location>
        <begin position="177"/>
        <end position="198"/>
    </location>
</feature>
<dbReference type="EMBL" id="LR796757">
    <property type="protein sequence ID" value="CAB4163522.1"/>
    <property type="molecule type" value="Genomic_DNA"/>
</dbReference>
<evidence type="ECO:0000313" key="3">
    <source>
        <dbReference type="EMBL" id="CAB4139092.1"/>
    </source>
</evidence>
<reference evidence="3" key="1">
    <citation type="submission" date="2020-04" db="EMBL/GenBank/DDBJ databases">
        <authorList>
            <person name="Chiriac C."/>
            <person name="Salcher M."/>
            <person name="Ghai R."/>
            <person name="Kavagutti S V."/>
        </authorList>
    </citation>
    <scope>NUCLEOTIDE SEQUENCE</scope>
</reference>
<keyword evidence="2" id="KW-0812">Transmembrane</keyword>
<keyword evidence="1" id="KW-0175">Coiled coil</keyword>